<protein>
    <submittedName>
        <fullName evidence="1">TIGR04255 family protein</fullName>
    </submittedName>
</protein>
<accession>A0A7I7MW89</accession>
<keyword evidence="2" id="KW-1185">Reference proteome</keyword>
<dbReference type="EMBL" id="AP022575">
    <property type="protein sequence ID" value="BBX76147.1"/>
    <property type="molecule type" value="Genomic_DNA"/>
</dbReference>
<organism evidence="1 2">
    <name type="scientific">Mycobacterium shinjukuense</name>
    <dbReference type="NCBI Taxonomy" id="398694"/>
    <lineage>
        <taxon>Bacteria</taxon>
        <taxon>Bacillati</taxon>
        <taxon>Actinomycetota</taxon>
        <taxon>Actinomycetes</taxon>
        <taxon>Mycobacteriales</taxon>
        <taxon>Mycobacteriaceae</taxon>
        <taxon>Mycobacterium</taxon>
    </lineage>
</organism>
<reference evidence="1 2" key="1">
    <citation type="journal article" date="2019" name="Emerg. Microbes Infect.">
        <title>Comprehensive subspecies identification of 175 nontuberculous mycobacteria species based on 7547 genomic profiles.</title>
        <authorList>
            <person name="Matsumoto Y."/>
            <person name="Kinjo T."/>
            <person name="Motooka D."/>
            <person name="Nabeya D."/>
            <person name="Jung N."/>
            <person name="Uechi K."/>
            <person name="Horii T."/>
            <person name="Iida T."/>
            <person name="Fujita J."/>
            <person name="Nakamura S."/>
        </authorList>
    </citation>
    <scope>NUCLEOTIDE SEQUENCE [LARGE SCALE GENOMIC DNA]</scope>
    <source>
        <strain evidence="1 2">JCM 14233</strain>
    </source>
</reference>
<name>A0A7I7MW89_9MYCO</name>
<dbReference type="InterPro" id="IPR026349">
    <property type="entry name" value="CHP04255"/>
</dbReference>
<dbReference type="AlphaFoldDB" id="A0A7I7MW89"/>
<dbReference type="Proteomes" id="UP000467236">
    <property type="component" value="Chromosome"/>
</dbReference>
<sequence length="271" mass="30225">MLPETNQNGVQPNAPVALVTMEIRHPATDSLTESASRELKHLLIDHLPIERQAQDVSWGMTAPGAAPTPIADRFVRFTNRDNTVAASLKNQAIVVETTAYSSFETFTDIVLRVVDARAQVSSIVGLERIGLRYVLEIRVPAGVDGRVDWRNWIDEQLLGPQRFAPGGLFLTEWQGAVVYREAQPGKSLVVRYGPGVGQALDPNYHLRRVTPAQTGPFFLMDIDSFWTPPSGSIPEYNRDALVSTFQDLYGPARVVFQEMITNRLKDELLRQ</sequence>
<dbReference type="KEGG" id="mshj:MSHI_40530"/>
<dbReference type="RefSeq" id="WP_083048067.1">
    <property type="nucleotide sequence ID" value="NZ_AP022575.1"/>
</dbReference>
<proteinExistence type="predicted"/>
<evidence type="ECO:0000313" key="1">
    <source>
        <dbReference type="EMBL" id="BBX76147.1"/>
    </source>
</evidence>
<gene>
    <name evidence="1" type="ORF">MSHI_40530</name>
</gene>
<dbReference type="NCBIfam" id="TIGR04255">
    <property type="entry name" value="sporadTIGR04255"/>
    <property type="match status" value="1"/>
</dbReference>
<evidence type="ECO:0000313" key="2">
    <source>
        <dbReference type="Proteomes" id="UP000467236"/>
    </source>
</evidence>
<dbReference type="OrthoDB" id="4068927at2"/>